<evidence type="ECO:0000256" key="8">
    <source>
        <dbReference type="PIRSR" id="PIRSR000232-1"/>
    </source>
</evidence>
<dbReference type="Pfam" id="PF00881">
    <property type="entry name" value="Nitroreductase"/>
    <property type="match status" value="1"/>
</dbReference>
<sequence length="209" mass="22681">MTKLFPDAPSVGTPMPATRESEAAREFLALRRSANKACIGGPGPDAETLDAILTAATRVPDHRRLSPWRFIILDGDARRAFGEKAAEVHKQENEFASDADLEATKALPLRAPCVVVLVSSPKDDNKTPVWEQELSAGALGHNLLLSANAAGYAGSWLTEWISFSRGINELLGLSGRERIAGYFYLGKATADPQERARPEPSDLISRWQG</sequence>
<comment type="cofactor">
    <cofactor evidence="8">
        <name>FMN</name>
        <dbReference type="ChEBI" id="CHEBI:58210"/>
    </cofactor>
    <text evidence="8">Binds 1 FMN per subunit.</text>
</comment>
<comment type="similarity">
    <text evidence="1 7">Belongs to the nitroreductase family.</text>
</comment>
<dbReference type="InterPro" id="IPR052530">
    <property type="entry name" value="NAD(P)H_nitroreductase"/>
</dbReference>
<evidence type="ECO:0000313" key="11">
    <source>
        <dbReference type="EMBL" id="RIJ23354.1"/>
    </source>
</evidence>
<keyword evidence="4 7" id="KW-0521">NADP</keyword>
<evidence type="ECO:0000256" key="6">
    <source>
        <dbReference type="ARBA" id="ARBA00023027"/>
    </source>
</evidence>
<dbReference type="Gene3D" id="3.40.109.10">
    <property type="entry name" value="NADH Oxidase"/>
    <property type="match status" value="1"/>
</dbReference>
<evidence type="ECO:0000256" key="7">
    <source>
        <dbReference type="PIRNR" id="PIRNR000232"/>
    </source>
</evidence>
<evidence type="ECO:0000256" key="4">
    <source>
        <dbReference type="ARBA" id="ARBA00022857"/>
    </source>
</evidence>
<dbReference type="PANTHER" id="PTHR43821">
    <property type="entry name" value="NAD(P)H NITROREDUCTASE YDJA-RELATED"/>
    <property type="match status" value="1"/>
</dbReference>
<dbReference type="InterPro" id="IPR029479">
    <property type="entry name" value="Nitroreductase"/>
</dbReference>
<dbReference type="OrthoDB" id="9804207at2"/>
<evidence type="ECO:0000256" key="1">
    <source>
        <dbReference type="ARBA" id="ARBA00007118"/>
    </source>
</evidence>
<keyword evidence="12" id="KW-1185">Reference proteome</keyword>
<dbReference type="GO" id="GO:0016491">
    <property type="term" value="F:oxidoreductase activity"/>
    <property type="evidence" value="ECO:0007669"/>
    <property type="project" value="UniProtKB-UniRule"/>
</dbReference>
<dbReference type="PIRSF" id="PIRSF000232">
    <property type="entry name" value="YdjA"/>
    <property type="match status" value="1"/>
</dbReference>
<dbReference type="AlphaFoldDB" id="A0A399QYP5"/>
<proteinExistence type="inferred from homology"/>
<dbReference type="RefSeq" id="WP_119378544.1">
    <property type="nucleotide sequence ID" value="NZ_QWGB01000005.1"/>
</dbReference>
<keyword evidence="3 7" id="KW-0288">FMN</keyword>
<evidence type="ECO:0000256" key="3">
    <source>
        <dbReference type="ARBA" id="ARBA00022643"/>
    </source>
</evidence>
<evidence type="ECO:0000256" key="9">
    <source>
        <dbReference type="SAM" id="MobiDB-lite"/>
    </source>
</evidence>
<feature type="binding site" evidence="8">
    <location>
        <position position="58"/>
    </location>
    <ligand>
        <name>FMN</name>
        <dbReference type="ChEBI" id="CHEBI:58210"/>
        <note>ligand shared between dimeric partners</note>
    </ligand>
</feature>
<dbReference type="Proteomes" id="UP000265431">
    <property type="component" value="Unassembled WGS sequence"/>
</dbReference>
<dbReference type="SUPFAM" id="SSF55469">
    <property type="entry name" value="FMN-dependent nitroreductase-like"/>
    <property type="match status" value="1"/>
</dbReference>
<gene>
    <name evidence="11" type="ORF">D1224_03535</name>
</gene>
<keyword evidence="5 7" id="KW-0560">Oxidoreductase</keyword>
<keyword evidence="2 7" id="KW-0285">Flavoprotein</keyword>
<dbReference type="EC" id="1.-.-.-" evidence="7"/>
<evidence type="ECO:0000256" key="5">
    <source>
        <dbReference type="ARBA" id="ARBA00023002"/>
    </source>
</evidence>
<feature type="binding site" evidence="8">
    <location>
        <position position="62"/>
    </location>
    <ligand>
        <name>FMN</name>
        <dbReference type="ChEBI" id="CHEBI:58210"/>
        <note>ligand shared between dimeric partners</note>
    </ligand>
</feature>
<keyword evidence="6 7" id="KW-0520">NAD</keyword>
<dbReference type="CDD" id="cd02135">
    <property type="entry name" value="YdjA-like"/>
    <property type="match status" value="1"/>
</dbReference>
<dbReference type="PANTHER" id="PTHR43821:SF1">
    <property type="entry name" value="NAD(P)H NITROREDUCTASE YDJA-RELATED"/>
    <property type="match status" value="1"/>
</dbReference>
<dbReference type="InterPro" id="IPR000415">
    <property type="entry name" value="Nitroreductase-like"/>
</dbReference>
<accession>A0A399QYP5</accession>
<feature type="binding site" description="in other chain" evidence="8">
    <location>
        <begin position="31"/>
        <end position="33"/>
    </location>
    <ligand>
        <name>FMN</name>
        <dbReference type="ChEBI" id="CHEBI:58210"/>
        <note>ligand shared between dimeric partners</note>
    </ligand>
</feature>
<protein>
    <recommendedName>
        <fullName evidence="7">Putative NAD(P)H nitroreductase</fullName>
        <ecNumber evidence="7">1.-.-.-</ecNumber>
    </recommendedName>
</protein>
<organism evidence="11 12">
    <name type="scientific">Henriciella barbarensis</name>
    <dbReference type="NCBI Taxonomy" id="86342"/>
    <lineage>
        <taxon>Bacteria</taxon>
        <taxon>Pseudomonadati</taxon>
        <taxon>Pseudomonadota</taxon>
        <taxon>Alphaproteobacteria</taxon>
        <taxon>Hyphomonadales</taxon>
        <taxon>Hyphomonadaceae</taxon>
        <taxon>Henriciella</taxon>
    </lineage>
</organism>
<feature type="region of interest" description="Disordered" evidence="9">
    <location>
        <begin position="1"/>
        <end position="20"/>
    </location>
</feature>
<dbReference type="InterPro" id="IPR026021">
    <property type="entry name" value="YdjA-like"/>
</dbReference>
<comment type="caution">
    <text evidence="11">The sequence shown here is derived from an EMBL/GenBank/DDBJ whole genome shotgun (WGS) entry which is preliminary data.</text>
</comment>
<name>A0A399QYP5_9PROT</name>
<dbReference type="EMBL" id="QWGB01000005">
    <property type="protein sequence ID" value="RIJ23354.1"/>
    <property type="molecule type" value="Genomic_DNA"/>
</dbReference>
<evidence type="ECO:0000313" key="12">
    <source>
        <dbReference type="Proteomes" id="UP000265431"/>
    </source>
</evidence>
<evidence type="ECO:0000259" key="10">
    <source>
        <dbReference type="Pfam" id="PF00881"/>
    </source>
</evidence>
<feature type="domain" description="Nitroreductase" evidence="10">
    <location>
        <begin position="44"/>
        <end position="187"/>
    </location>
</feature>
<feature type="binding site" description="in other chain" evidence="8">
    <location>
        <begin position="156"/>
        <end position="158"/>
    </location>
    <ligand>
        <name>FMN</name>
        <dbReference type="ChEBI" id="CHEBI:58210"/>
        <note>ligand shared between dimeric partners</note>
    </ligand>
</feature>
<evidence type="ECO:0000256" key="2">
    <source>
        <dbReference type="ARBA" id="ARBA00022630"/>
    </source>
</evidence>
<reference evidence="11 12" key="1">
    <citation type="submission" date="2018-08" db="EMBL/GenBank/DDBJ databases">
        <title>Henriciella mobilis sp. nov., isolated from seawater.</title>
        <authorList>
            <person name="Cheng H."/>
            <person name="Wu Y.-H."/>
            <person name="Xu X.-W."/>
            <person name="Guo L.-L."/>
        </authorList>
    </citation>
    <scope>NUCLEOTIDE SEQUENCE [LARGE SCALE GENOMIC DNA]</scope>
    <source>
        <strain evidence="11 12">CCUG66934</strain>
    </source>
</reference>